<accession>A0A938YF16</accession>
<gene>
    <name evidence="2" type="ORF">JL106_15380</name>
</gene>
<feature type="compositionally biased region" description="Polar residues" evidence="1">
    <location>
        <begin position="1"/>
        <end position="10"/>
    </location>
</feature>
<protein>
    <submittedName>
        <fullName evidence="2">Uncharacterized protein</fullName>
    </submittedName>
</protein>
<proteinExistence type="predicted"/>
<keyword evidence="3" id="KW-1185">Reference proteome</keyword>
<dbReference type="AlphaFoldDB" id="A0A938YF16"/>
<feature type="compositionally biased region" description="Basic and acidic residues" evidence="1">
    <location>
        <begin position="69"/>
        <end position="87"/>
    </location>
</feature>
<comment type="caution">
    <text evidence="2">The sequence shown here is derived from an EMBL/GenBank/DDBJ whole genome shotgun (WGS) entry which is preliminary data.</text>
</comment>
<organism evidence="2 3">
    <name type="scientific">Nakamurella leprariae</name>
    <dbReference type="NCBI Taxonomy" id="2803911"/>
    <lineage>
        <taxon>Bacteria</taxon>
        <taxon>Bacillati</taxon>
        <taxon>Actinomycetota</taxon>
        <taxon>Actinomycetes</taxon>
        <taxon>Nakamurellales</taxon>
        <taxon>Nakamurellaceae</taxon>
        <taxon>Nakamurella</taxon>
    </lineage>
</organism>
<evidence type="ECO:0000313" key="3">
    <source>
        <dbReference type="Proteomes" id="UP000663792"/>
    </source>
</evidence>
<evidence type="ECO:0000256" key="1">
    <source>
        <dbReference type="SAM" id="MobiDB-lite"/>
    </source>
</evidence>
<name>A0A938YF16_9ACTN</name>
<dbReference type="EMBL" id="JAERWK010000020">
    <property type="protein sequence ID" value="MBM9468664.1"/>
    <property type="molecule type" value="Genomic_DNA"/>
</dbReference>
<sequence>MSDPDQQAITDQSDDVRDPADDSDEMNSPATMADTYPDAFDDKIAAAEQAIDEHDLNDDTRTVAGNGSSREDEAKAINNWHDNRSTS</sequence>
<reference evidence="2" key="1">
    <citation type="submission" date="2021-01" db="EMBL/GenBank/DDBJ databases">
        <title>YIM 132084 draft genome.</title>
        <authorList>
            <person name="An D."/>
        </authorList>
    </citation>
    <scope>NUCLEOTIDE SEQUENCE</scope>
    <source>
        <strain evidence="2">YIM 132084</strain>
    </source>
</reference>
<evidence type="ECO:0000313" key="2">
    <source>
        <dbReference type="EMBL" id="MBM9468664.1"/>
    </source>
</evidence>
<dbReference type="RefSeq" id="WP_205261612.1">
    <property type="nucleotide sequence ID" value="NZ_JAERWK010000020.1"/>
</dbReference>
<feature type="region of interest" description="Disordered" evidence="1">
    <location>
        <begin position="1"/>
        <end position="87"/>
    </location>
</feature>
<dbReference type="Proteomes" id="UP000663792">
    <property type="component" value="Unassembled WGS sequence"/>
</dbReference>
<feature type="compositionally biased region" description="Basic and acidic residues" evidence="1">
    <location>
        <begin position="40"/>
        <end position="61"/>
    </location>
</feature>